<proteinExistence type="predicted"/>
<evidence type="ECO:0000256" key="1">
    <source>
        <dbReference type="SAM" id="MobiDB-lite"/>
    </source>
</evidence>
<evidence type="ECO:0000313" key="3">
    <source>
        <dbReference type="Proteomes" id="UP000811246"/>
    </source>
</evidence>
<protein>
    <submittedName>
        <fullName evidence="2">Uncharacterized protein</fullName>
    </submittedName>
</protein>
<feature type="compositionally biased region" description="Basic and acidic residues" evidence="1">
    <location>
        <begin position="37"/>
        <end position="51"/>
    </location>
</feature>
<reference evidence="2" key="1">
    <citation type="submission" date="2021-01" db="EMBL/GenBank/DDBJ databases">
        <authorList>
            <person name="Lovell J.T."/>
            <person name="Bentley N."/>
            <person name="Bhattarai G."/>
            <person name="Jenkins J.W."/>
            <person name="Sreedasyam A."/>
            <person name="Alarcon Y."/>
            <person name="Bock C."/>
            <person name="Boston L."/>
            <person name="Carlson J."/>
            <person name="Cervantes K."/>
            <person name="Clermont K."/>
            <person name="Krom N."/>
            <person name="Kubenka K."/>
            <person name="Mamidi S."/>
            <person name="Mattison C."/>
            <person name="Monteros M."/>
            <person name="Pisani C."/>
            <person name="Plott C."/>
            <person name="Rajasekar S."/>
            <person name="Rhein H.S."/>
            <person name="Rohla C."/>
            <person name="Song M."/>
            <person name="Hilaire R.S."/>
            <person name="Shu S."/>
            <person name="Wells L."/>
            <person name="Wang X."/>
            <person name="Webber J."/>
            <person name="Heerema R.J."/>
            <person name="Klein P."/>
            <person name="Conner P."/>
            <person name="Grauke L."/>
            <person name="Grimwood J."/>
            <person name="Schmutz J."/>
            <person name="Randall J.J."/>
        </authorList>
    </citation>
    <scope>NUCLEOTIDE SEQUENCE</scope>
    <source>
        <tissue evidence="2">Leaf</tissue>
    </source>
</reference>
<name>A0A922A093_CARIL</name>
<evidence type="ECO:0000313" key="2">
    <source>
        <dbReference type="EMBL" id="KAG6618136.1"/>
    </source>
</evidence>
<dbReference type="Proteomes" id="UP000811246">
    <property type="component" value="Unassembled WGS sequence"/>
</dbReference>
<dbReference type="AlphaFoldDB" id="A0A922A093"/>
<accession>A0A922A093</accession>
<gene>
    <name evidence="2" type="ORF">I3842_Q125300</name>
</gene>
<organism evidence="2 3">
    <name type="scientific">Carya illinoinensis</name>
    <name type="common">Pecan</name>
    <dbReference type="NCBI Taxonomy" id="32201"/>
    <lineage>
        <taxon>Eukaryota</taxon>
        <taxon>Viridiplantae</taxon>
        <taxon>Streptophyta</taxon>
        <taxon>Embryophyta</taxon>
        <taxon>Tracheophyta</taxon>
        <taxon>Spermatophyta</taxon>
        <taxon>Magnoliopsida</taxon>
        <taxon>eudicotyledons</taxon>
        <taxon>Gunneridae</taxon>
        <taxon>Pentapetalae</taxon>
        <taxon>rosids</taxon>
        <taxon>fabids</taxon>
        <taxon>Fagales</taxon>
        <taxon>Juglandaceae</taxon>
        <taxon>Carya</taxon>
    </lineage>
</organism>
<comment type="caution">
    <text evidence="2">The sequence shown here is derived from an EMBL/GenBank/DDBJ whole genome shotgun (WGS) entry which is preliminary data.</text>
</comment>
<sequence length="100" mass="11709">MPLKRGVIRIEDGETSQGGDKRVIPIDQEAQTQGGSSREERSKMLRRRMESEYPKHQKYRRLYSCSEITKNSSSTMSQEWYHWVLSIMEMKVPACRDVQA</sequence>
<dbReference type="EMBL" id="MU229025">
    <property type="protein sequence ID" value="KAG6618136.1"/>
    <property type="molecule type" value="Genomic_DNA"/>
</dbReference>
<feature type="region of interest" description="Disordered" evidence="1">
    <location>
        <begin position="1"/>
        <end position="51"/>
    </location>
</feature>